<sequence>MITPATAAPGEMIEIASAGFNDTSDCEPSLPEGATYRIRVKSLDGGDSIEVRELAPQEDGGLVAHVEVPSEFPPGRAAVDLLVDGARLFCEVDQSIECGRSTALLEVAEAH</sequence>
<reference evidence="1 2" key="1">
    <citation type="submission" date="2019-06" db="EMBL/GenBank/DDBJ databases">
        <title>Whole genome shotgun sequence of Cellulosimicrobium cellulans NBRC 15516.</title>
        <authorList>
            <person name="Hosoyama A."/>
            <person name="Uohara A."/>
            <person name="Ohji S."/>
            <person name="Ichikawa N."/>
        </authorList>
    </citation>
    <scope>NUCLEOTIDE SEQUENCE [LARGE SCALE GENOMIC DNA]</scope>
    <source>
        <strain evidence="1 2">NBRC 15516</strain>
    </source>
</reference>
<accession>A0A4Y4E3B1</accession>
<comment type="caution">
    <text evidence="1">The sequence shown here is derived from an EMBL/GenBank/DDBJ whole genome shotgun (WGS) entry which is preliminary data.</text>
</comment>
<evidence type="ECO:0000313" key="1">
    <source>
        <dbReference type="EMBL" id="GED10018.1"/>
    </source>
</evidence>
<proteinExistence type="predicted"/>
<name>A0A4Y4E3B1_CELCE</name>
<organism evidence="1 2">
    <name type="scientific">Cellulosimicrobium cellulans</name>
    <name type="common">Arthrobacter luteus</name>
    <dbReference type="NCBI Taxonomy" id="1710"/>
    <lineage>
        <taxon>Bacteria</taxon>
        <taxon>Bacillati</taxon>
        <taxon>Actinomycetota</taxon>
        <taxon>Actinomycetes</taxon>
        <taxon>Micrococcales</taxon>
        <taxon>Promicromonosporaceae</taxon>
        <taxon>Cellulosimicrobium</taxon>
    </lineage>
</organism>
<dbReference type="Proteomes" id="UP000316659">
    <property type="component" value="Unassembled WGS sequence"/>
</dbReference>
<evidence type="ECO:0000313" key="2">
    <source>
        <dbReference type="Proteomes" id="UP000316659"/>
    </source>
</evidence>
<dbReference type="EMBL" id="BJNZ01000010">
    <property type="protein sequence ID" value="GED10018.1"/>
    <property type="molecule type" value="Genomic_DNA"/>
</dbReference>
<dbReference type="AlphaFoldDB" id="A0A4Y4E3B1"/>
<gene>
    <name evidence="1" type="ORF">CCE02nite_20170</name>
</gene>
<protein>
    <submittedName>
        <fullName evidence="1">Uncharacterized protein</fullName>
    </submittedName>
</protein>